<dbReference type="PROSITE" id="PS50164">
    <property type="entry name" value="GIY_YIG"/>
    <property type="match status" value="1"/>
</dbReference>
<evidence type="ECO:0000313" key="4">
    <source>
        <dbReference type="Proteomes" id="UP000078507"/>
    </source>
</evidence>
<gene>
    <name evidence="3" type="ORF">ATB98_23860</name>
</gene>
<comment type="similarity">
    <text evidence="1">Belongs to the UPF0213 family.</text>
</comment>
<accession>A0A178XGJ7</accession>
<dbReference type="CDD" id="cd10448">
    <property type="entry name" value="GIY-YIG_unchar_3"/>
    <property type="match status" value="1"/>
</dbReference>
<dbReference type="RefSeq" id="WP_066879930.1">
    <property type="nucleotide sequence ID" value="NZ_LNQB01000102.1"/>
</dbReference>
<keyword evidence="4" id="KW-1185">Reference proteome</keyword>
<dbReference type="Proteomes" id="UP000078507">
    <property type="component" value="Unassembled WGS sequence"/>
</dbReference>
<dbReference type="AlphaFoldDB" id="A0A178XGJ7"/>
<evidence type="ECO:0000259" key="2">
    <source>
        <dbReference type="PROSITE" id="PS50164"/>
    </source>
</evidence>
<name>A0A178XGJ7_SINSA</name>
<evidence type="ECO:0000256" key="1">
    <source>
        <dbReference type="ARBA" id="ARBA00007435"/>
    </source>
</evidence>
<organism evidence="3 4">
    <name type="scientific">Sinorhizobium saheli</name>
    <dbReference type="NCBI Taxonomy" id="36856"/>
    <lineage>
        <taxon>Bacteria</taxon>
        <taxon>Pseudomonadati</taxon>
        <taxon>Pseudomonadota</taxon>
        <taxon>Alphaproteobacteria</taxon>
        <taxon>Hyphomicrobiales</taxon>
        <taxon>Rhizobiaceae</taxon>
        <taxon>Sinorhizobium/Ensifer group</taxon>
        <taxon>Sinorhizobium</taxon>
    </lineage>
</organism>
<dbReference type="InterPro" id="IPR050190">
    <property type="entry name" value="UPF0213_domain"/>
</dbReference>
<dbReference type="EMBL" id="LNQB01000102">
    <property type="protein sequence ID" value="OAP34377.1"/>
    <property type="molecule type" value="Genomic_DNA"/>
</dbReference>
<proteinExistence type="inferred from homology"/>
<protein>
    <submittedName>
        <fullName evidence="3">Excinuclease ABC subunit C</fullName>
    </submittedName>
</protein>
<reference evidence="3 4" key="1">
    <citation type="submission" date="2015-11" db="EMBL/GenBank/DDBJ databases">
        <title>Ensifer anhuiense sp. nov., an effective nitrogen fixation bacterium with Glycine soja.</title>
        <authorList>
            <person name="Yan H."/>
            <person name="Chen W."/>
        </authorList>
    </citation>
    <scope>NUCLEOTIDE SEQUENCE [LARGE SCALE GENOMIC DNA]</scope>
    <source>
        <strain evidence="3 4">LMG 7837</strain>
    </source>
</reference>
<evidence type="ECO:0000313" key="3">
    <source>
        <dbReference type="EMBL" id="OAP34377.1"/>
    </source>
</evidence>
<dbReference type="STRING" id="36856.ATB98_23860"/>
<dbReference type="OrthoDB" id="287318at2"/>
<dbReference type="Pfam" id="PF01541">
    <property type="entry name" value="GIY-YIG"/>
    <property type="match status" value="1"/>
</dbReference>
<dbReference type="SUPFAM" id="SSF82771">
    <property type="entry name" value="GIY-YIG endonuclease"/>
    <property type="match status" value="1"/>
</dbReference>
<sequence>MHAAANEGYVYILASKRNGTLYTGVTRDLSHRLFEHQNDLTPGFTSKYGVKTLVWFEEHDLLTAAITREKNIKKWPRKWKLNLIEQMNPEWEDIAHYLHGL</sequence>
<feature type="domain" description="GIY-YIG" evidence="2">
    <location>
        <begin position="6"/>
        <end position="83"/>
    </location>
</feature>
<dbReference type="PANTHER" id="PTHR34477:SF5">
    <property type="entry name" value="BSL5627 PROTEIN"/>
    <property type="match status" value="1"/>
</dbReference>
<dbReference type="PANTHER" id="PTHR34477">
    <property type="entry name" value="UPF0213 PROTEIN YHBQ"/>
    <property type="match status" value="1"/>
</dbReference>
<dbReference type="InterPro" id="IPR000305">
    <property type="entry name" value="GIY-YIG_endonuc"/>
</dbReference>
<comment type="caution">
    <text evidence="3">The sequence shown here is derived from an EMBL/GenBank/DDBJ whole genome shotgun (WGS) entry which is preliminary data.</text>
</comment>
<dbReference type="InterPro" id="IPR035901">
    <property type="entry name" value="GIY-YIG_endonuc_sf"/>
</dbReference>
<dbReference type="Gene3D" id="3.40.1440.10">
    <property type="entry name" value="GIY-YIG endonuclease"/>
    <property type="match status" value="1"/>
</dbReference>